<keyword evidence="6" id="KW-0547">Nucleotide-binding</keyword>
<dbReference type="PROSITE" id="PS50929">
    <property type="entry name" value="ABC_TM1F"/>
    <property type="match status" value="1"/>
</dbReference>
<comment type="caution">
    <text evidence="6">The sequence shown here is derived from an EMBL/GenBank/DDBJ whole genome shotgun (WGS) entry which is preliminary data.</text>
</comment>
<dbReference type="GeneID" id="94841703"/>
<dbReference type="Proteomes" id="UP000179807">
    <property type="component" value="Unassembled WGS sequence"/>
</dbReference>
<sequence>MFGARFHDEEMEGATKGKEFRRIISFFRNKPLLITSLIISGITGGSSLLGLLVMEDGVSMFMDALSFLDNAVNMIKKSAWITAIMIFLQVLSGGIQSIVAPLFLVDIRKQLYDSLMHADISFFDHTSSGALVGRLSEGVAYIQDVYVNTVKLPYFHLVCQIRICQI</sequence>
<accession>A0A1J4JW57</accession>
<dbReference type="Pfam" id="PF00664">
    <property type="entry name" value="ABC_membrane"/>
    <property type="match status" value="1"/>
</dbReference>
<keyword evidence="3 4" id="KW-0472">Membrane</keyword>
<gene>
    <name evidence="6" type="ORF">TRFO_29822</name>
</gene>
<feature type="domain" description="ABC transmembrane type-1" evidence="5">
    <location>
        <begin position="34"/>
        <end position="150"/>
    </location>
</feature>
<dbReference type="GO" id="GO:0005524">
    <property type="term" value="F:ATP binding"/>
    <property type="evidence" value="ECO:0007669"/>
    <property type="project" value="UniProtKB-KW"/>
</dbReference>
<organism evidence="6 7">
    <name type="scientific">Tritrichomonas foetus</name>
    <dbReference type="NCBI Taxonomy" id="1144522"/>
    <lineage>
        <taxon>Eukaryota</taxon>
        <taxon>Metamonada</taxon>
        <taxon>Parabasalia</taxon>
        <taxon>Tritrichomonadida</taxon>
        <taxon>Tritrichomonadidae</taxon>
        <taxon>Tritrichomonas</taxon>
    </lineage>
</organism>
<evidence type="ECO:0000313" key="6">
    <source>
        <dbReference type="EMBL" id="OHT02946.1"/>
    </source>
</evidence>
<evidence type="ECO:0000256" key="4">
    <source>
        <dbReference type="SAM" id="Phobius"/>
    </source>
</evidence>
<dbReference type="InterPro" id="IPR036640">
    <property type="entry name" value="ABC1_TM_sf"/>
</dbReference>
<feature type="transmembrane region" description="Helical" evidence="4">
    <location>
        <begin position="79"/>
        <end position="105"/>
    </location>
</feature>
<protein>
    <submittedName>
        <fullName evidence="6">ATP-binding cassette transporter</fullName>
    </submittedName>
</protein>
<name>A0A1J4JW57_9EUKA</name>
<proteinExistence type="predicted"/>
<evidence type="ECO:0000256" key="2">
    <source>
        <dbReference type="ARBA" id="ARBA00022989"/>
    </source>
</evidence>
<keyword evidence="1 4" id="KW-0812">Transmembrane</keyword>
<dbReference type="GO" id="GO:0016020">
    <property type="term" value="C:membrane"/>
    <property type="evidence" value="ECO:0007669"/>
    <property type="project" value="InterPro"/>
</dbReference>
<dbReference type="EMBL" id="MLAK01000847">
    <property type="protein sequence ID" value="OHT02946.1"/>
    <property type="molecule type" value="Genomic_DNA"/>
</dbReference>
<evidence type="ECO:0000256" key="3">
    <source>
        <dbReference type="ARBA" id="ARBA00023136"/>
    </source>
</evidence>
<evidence type="ECO:0000256" key="1">
    <source>
        <dbReference type="ARBA" id="ARBA00022692"/>
    </source>
</evidence>
<evidence type="ECO:0000259" key="5">
    <source>
        <dbReference type="PROSITE" id="PS50929"/>
    </source>
</evidence>
<dbReference type="InterPro" id="IPR011527">
    <property type="entry name" value="ABC1_TM_dom"/>
</dbReference>
<dbReference type="RefSeq" id="XP_068356082.1">
    <property type="nucleotide sequence ID" value="XM_068506999.1"/>
</dbReference>
<dbReference type="Gene3D" id="1.20.1560.10">
    <property type="entry name" value="ABC transporter type 1, transmembrane domain"/>
    <property type="match status" value="1"/>
</dbReference>
<keyword evidence="2 4" id="KW-1133">Transmembrane helix</keyword>
<dbReference type="SUPFAM" id="SSF90123">
    <property type="entry name" value="ABC transporter transmembrane region"/>
    <property type="match status" value="1"/>
</dbReference>
<evidence type="ECO:0000313" key="7">
    <source>
        <dbReference type="Proteomes" id="UP000179807"/>
    </source>
</evidence>
<keyword evidence="7" id="KW-1185">Reference proteome</keyword>
<reference evidence="6" key="1">
    <citation type="submission" date="2016-10" db="EMBL/GenBank/DDBJ databases">
        <authorList>
            <person name="Benchimol M."/>
            <person name="Almeida L.G."/>
            <person name="Vasconcelos A.T."/>
            <person name="Perreira-Neves A."/>
            <person name="Rosa I.A."/>
            <person name="Tasca T."/>
            <person name="Bogo M.R."/>
            <person name="de Souza W."/>
        </authorList>
    </citation>
    <scope>NUCLEOTIDE SEQUENCE [LARGE SCALE GENOMIC DNA]</scope>
    <source>
        <strain evidence="6">K</strain>
    </source>
</reference>
<dbReference type="AlphaFoldDB" id="A0A1J4JW57"/>
<dbReference type="VEuPathDB" id="TrichDB:TRFO_29822"/>
<keyword evidence="6" id="KW-0067">ATP-binding</keyword>
<dbReference type="GO" id="GO:0140359">
    <property type="term" value="F:ABC-type transporter activity"/>
    <property type="evidence" value="ECO:0007669"/>
    <property type="project" value="InterPro"/>
</dbReference>
<feature type="transmembrane region" description="Helical" evidence="4">
    <location>
        <begin position="31"/>
        <end position="53"/>
    </location>
</feature>